<proteinExistence type="predicted"/>
<evidence type="ECO:0000256" key="1">
    <source>
        <dbReference type="SAM" id="Coils"/>
    </source>
</evidence>
<dbReference type="GO" id="GO:0005524">
    <property type="term" value="F:ATP binding"/>
    <property type="evidence" value="ECO:0007669"/>
    <property type="project" value="InterPro"/>
</dbReference>
<feature type="non-terminal residue" evidence="2">
    <location>
        <position position="263"/>
    </location>
</feature>
<evidence type="ECO:0000313" key="2">
    <source>
        <dbReference type="EMBL" id="SVD83744.1"/>
    </source>
</evidence>
<dbReference type="EMBL" id="UINC01176559">
    <property type="protein sequence ID" value="SVD83744.1"/>
    <property type="molecule type" value="Genomic_DNA"/>
</dbReference>
<organism evidence="2">
    <name type="scientific">marine metagenome</name>
    <dbReference type="NCBI Taxonomy" id="408172"/>
    <lineage>
        <taxon>unclassified sequences</taxon>
        <taxon>metagenomes</taxon>
        <taxon>ecological metagenomes</taxon>
    </lineage>
</organism>
<protein>
    <recommendedName>
        <fullName evidence="3">SMC hinge domain-containing protein</fullName>
    </recommendedName>
</protein>
<dbReference type="AlphaFoldDB" id="A0A382YKK8"/>
<gene>
    <name evidence="2" type="ORF">METZ01_LOCUS436598</name>
</gene>
<sequence>AALGDDLSASLDQTAPASWRLVELEHPTPSLPHGARSLSDFVKAPKELSVRLRQIGVVDNFSTGQRLVNKLVYGQRLVSTDGDMWRWDGYSVTSKVLALRASPLRQRNRLQQLKVSVTEIESRCAGLSERHNLVKKSLEAGLAKATEARRNELEGRQESLAADQALAAKREEHAQVIENLAADRARLDVLKDLTRQIRLETEEKNEQLEHIQEQILDLPDPHEETTALREERADLGVLRRKLETELRGQEKIIQEQETRSKRI</sequence>
<evidence type="ECO:0008006" key="3">
    <source>
        <dbReference type="Google" id="ProtNLM"/>
    </source>
</evidence>
<dbReference type="InterPro" id="IPR036277">
    <property type="entry name" value="SMC_hinge_sf"/>
</dbReference>
<name>A0A382YKK8_9ZZZZ</name>
<keyword evidence="1" id="KW-0175">Coiled coil</keyword>
<dbReference type="GO" id="GO:0051276">
    <property type="term" value="P:chromosome organization"/>
    <property type="evidence" value="ECO:0007669"/>
    <property type="project" value="InterPro"/>
</dbReference>
<feature type="non-terminal residue" evidence="2">
    <location>
        <position position="1"/>
    </location>
</feature>
<dbReference type="SUPFAM" id="SSF75553">
    <property type="entry name" value="Smc hinge domain"/>
    <property type="match status" value="1"/>
</dbReference>
<feature type="coiled-coil region" evidence="1">
    <location>
        <begin position="110"/>
        <end position="163"/>
    </location>
</feature>
<reference evidence="2" key="1">
    <citation type="submission" date="2018-05" db="EMBL/GenBank/DDBJ databases">
        <authorList>
            <person name="Lanie J.A."/>
            <person name="Ng W.-L."/>
            <person name="Kazmierczak K.M."/>
            <person name="Andrzejewski T.M."/>
            <person name="Davidsen T.M."/>
            <person name="Wayne K.J."/>
            <person name="Tettelin H."/>
            <person name="Glass J.I."/>
            <person name="Rusch D."/>
            <person name="Podicherti R."/>
            <person name="Tsui H.-C.T."/>
            <person name="Winkler M.E."/>
        </authorList>
    </citation>
    <scope>NUCLEOTIDE SEQUENCE</scope>
</reference>
<dbReference type="GO" id="GO:0005694">
    <property type="term" value="C:chromosome"/>
    <property type="evidence" value="ECO:0007669"/>
    <property type="project" value="InterPro"/>
</dbReference>
<accession>A0A382YKK8</accession>